<dbReference type="Gene3D" id="3.40.190.10">
    <property type="entry name" value="Periplasmic binding protein-like II"/>
    <property type="match status" value="2"/>
</dbReference>
<feature type="binding site" evidence="4">
    <location>
        <position position="65"/>
    </location>
    <ligand>
        <name>molybdate</name>
        <dbReference type="ChEBI" id="CHEBI:36264"/>
    </ligand>
</feature>
<dbReference type="HOGENOM" id="CLU_065520_0_1_11"/>
<dbReference type="KEGG" id="ahe:Arch_1244"/>
<keyword evidence="2 4" id="KW-0479">Metal-binding</keyword>
<dbReference type="PIRSF" id="PIRSF004846">
    <property type="entry name" value="ModA"/>
    <property type="match status" value="1"/>
</dbReference>
<evidence type="ECO:0000256" key="4">
    <source>
        <dbReference type="PIRSR" id="PIRSR004846-1"/>
    </source>
</evidence>
<gene>
    <name evidence="5" type="ordered locus">Arch_1244</name>
</gene>
<dbReference type="AlphaFoldDB" id="D7BJW9"/>
<dbReference type="eggNOG" id="COG0725">
    <property type="taxonomic scope" value="Bacteria"/>
</dbReference>
<dbReference type="InterPro" id="IPR005950">
    <property type="entry name" value="ModA"/>
</dbReference>
<dbReference type="PROSITE" id="PS51257">
    <property type="entry name" value="PROKAR_LIPOPROTEIN"/>
    <property type="match status" value="1"/>
</dbReference>
<dbReference type="STRING" id="644284.Arch_1244"/>
<feature type="binding site" evidence="4">
    <location>
        <position position="167"/>
    </location>
    <ligand>
        <name>molybdate</name>
        <dbReference type="ChEBI" id="CHEBI:36264"/>
    </ligand>
</feature>
<dbReference type="OrthoDB" id="9785015at2"/>
<organism evidence="5 6">
    <name type="scientific">Arcanobacterium haemolyticum (strain ATCC 9345 / DSM 20595 / CCM 5947 / CCUG 17215 / LMG 16163 / NBRC 15585 / NCTC 8452 / 11018)</name>
    <dbReference type="NCBI Taxonomy" id="644284"/>
    <lineage>
        <taxon>Bacteria</taxon>
        <taxon>Bacillati</taxon>
        <taxon>Actinomycetota</taxon>
        <taxon>Actinomycetes</taxon>
        <taxon>Actinomycetales</taxon>
        <taxon>Actinomycetaceae</taxon>
        <taxon>Arcanobacterium</taxon>
    </lineage>
</organism>
<evidence type="ECO:0000256" key="3">
    <source>
        <dbReference type="ARBA" id="ARBA00022729"/>
    </source>
</evidence>
<keyword evidence="4" id="KW-0500">Molybdenum</keyword>
<dbReference type="RefSeq" id="WP_013170441.1">
    <property type="nucleotide sequence ID" value="NC_014218.1"/>
</dbReference>
<feature type="binding site" evidence="4">
    <location>
        <position position="40"/>
    </location>
    <ligand>
        <name>molybdate</name>
        <dbReference type="ChEBI" id="CHEBI:36264"/>
    </ligand>
</feature>
<proteinExistence type="inferred from homology"/>
<reference evidence="5 6" key="1">
    <citation type="journal article" date="2010" name="Stand. Genomic Sci.">
        <title>Complete genome sequence of Arcanobacterium haemolyticum type strain (11018).</title>
        <authorList>
            <person name="Yasawong M."/>
            <person name="Teshima H."/>
            <person name="Lapidus A."/>
            <person name="Nolan M."/>
            <person name="Lucas S."/>
            <person name="Glavina Del Rio T."/>
            <person name="Tice H."/>
            <person name="Cheng J."/>
            <person name="Bruce D."/>
            <person name="Detter C."/>
            <person name="Tapia R."/>
            <person name="Han C."/>
            <person name="Goodwin L."/>
            <person name="Pitluck S."/>
            <person name="Liolios K."/>
            <person name="Ivanova N."/>
            <person name="Mavromatis K."/>
            <person name="Mikhailova N."/>
            <person name="Pati A."/>
            <person name="Chen A."/>
            <person name="Palaniappan K."/>
            <person name="Land M."/>
            <person name="Hauser L."/>
            <person name="Chang Y."/>
            <person name="Jeffries C."/>
            <person name="Rohde M."/>
            <person name="Sikorski J."/>
            <person name="Pukall R."/>
            <person name="Goker M."/>
            <person name="Woyke T."/>
            <person name="Bristow J."/>
            <person name="Eisen J."/>
            <person name="Markowitz V."/>
            <person name="Hugenholtz P."/>
            <person name="Kyrpides N."/>
            <person name="Klenk H."/>
        </authorList>
    </citation>
    <scope>NUCLEOTIDE SEQUENCE [LARGE SCALE GENOMIC DNA]</scope>
    <source>
        <strain evidence="6">ATCC 9345 / DSM 20595 / CCUG 17215 / LMG 16163 / NBRC 15585 / NCTC 8452 / 11018</strain>
    </source>
</reference>
<dbReference type="NCBIfam" id="TIGR01256">
    <property type="entry name" value="modA"/>
    <property type="match status" value="1"/>
</dbReference>
<comment type="similarity">
    <text evidence="1">Belongs to the bacterial solute-binding protein ModA family.</text>
</comment>
<dbReference type="InterPro" id="IPR050682">
    <property type="entry name" value="ModA/WtpA"/>
</dbReference>
<keyword evidence="3" id="KW-0732">Signal</keyword>
<keyword evidence="6" id="KW-1185">Reference proteome</keyword>
<accession>D7BJW9</accession>
<dbReference type="GO" id="GO:0030973">
    <property type="term" value="F:molybdate ion binding"/>
    <property type="evidence" value="ECO:0007669"/>
    <property type="project" value="TreeGrafter"/>
</dbReference>
<evidence type="ECO:0000313" key="5">
    <source>
        <dbReference type="EMBL" id="ADH92949.1"/>
    </source>
</evidence>
<dbReference type="PANTHER" id="PTHR30632:SF0">
    <property type="entry name" value="SULFATE-BINDING PROTEIN"/>
    <property type="match status" value="1"/>
</dbReference>
<dbReference type="Proteomes" id="UP000000376">
    <property type="component" value="Chromosome"/>
</dbReference>
<evidence type="ECO:0000256" key="2">
    <source>
        <dbReference type="ARBA" id="ARBA00022723"/>
    </source>
</evidence>
<dbReference type="PANTHER" id="PTHR30632">
    <property type="entry name" value="MOLYBDATE-BINDING PERIPLASMIC PROTEIN"/>
    <property type="match status" value="1"/>
</dbReference>
<feature type="binding site" evidence="4">
    <location>
        <position position="185"/>
    </location>
    <ligand>
        <name>molybdate</name>
        <dbReference type="ChEBI" id="CHEBI:36264"/>
    </ligand>
</feature>
<evidence type="ECO:0000256" key="1">
    <source>
        <dbReference type="ARBA" id="ARBA00009175"/>
    </source>
</evidence>
<dbReference type="GO" id="GO:0015689">
    <property type="term" value="P:molybdate ion transport"/>
    <property type="evidence" value="ECO:0007669"/>
    <property type="project" value="InterPro"/>
</dbReference>
<sequence>MKLSRGVAGVVSCLMVAGCAGSPTAEKKTDAEATIFAAASLNTVLPELMQEQAPHISTTFNFDGSSGLVDQMAGGAPADVLLTANQKNMTKALDKGLVTDPVMFATNTLVMVVPKDNPGKVTGFTDGSLDGKRLVVCAPEVPCGSATAQLAELNNVTLAPASEEQSVTSVLGKVTSGEADAGLVYRTDAMLAGDKVSVIQIDQADKVVNKYMIAVASKAKNAKAAKAVIDAVMSDAGQKKLADFGFSAPIAGK</sequence>
<dbReference type="GO" id="GO:0046872">
    <property type="term" value="F:metal ion binding"/>
    <property type="evidence" value="ECO:0007669"/>
    <property type="project" value="UniProtKB-KW"/>
</dbReference>
<protein>
    <submittedName>
        <fullName evidence="5">Molybdenum ABC transporter, periplasmic molybdate-binding protein</fullName>
    </submittedName>
</protein>
<name>D7BJW9_ARCHD</name>
<dbReference type="Pfam" id="PF13531">
    <property type="entry name" value="SBP_bac_11"/>
    <property type="match status" value="1"/>
</dbReference>
<dbReference type="EMBL" id="CP002045">
    <property type="protein sequence ID" value="ADH92949.1"/>
    <property type="molecule type" value="Genomic_DNA"/>
</dbReference>
<evidence type="ECO:0000313" key="6">
    <source>
        <dbReference type="Proteomes" id="UP000000376"/>
    </source>
</evidence>
<dbReference type="SUPFAM" id="SSF53850">
    <property type="entry name" value="Periplasmic binding protein-like II"/>
    <property type="match status" value="1"/>
</dbReference>